<feature type="compositionally biased region" description="Basic and acidic residues" evidence="11">
    <location>
        <begin position="106"/>
        <end position="128"/>
    </location>
</feature>
<dbReference type="OrthoDB" id="1584384at2759"/>
<dbReference type="STRING" id="1280837.A0A316V7M2"/>
<evidence type="ECO:0000313" key="12">
    <source>
        <dbReference type="EMBL" id="PWN33619.1"/>
    </source>
</evidence>
<dbReference type="GO" id="GO:0044804">
    <property type="term" value="P:nucleophagy"/>
    <property type="evidence" value="ECO:0007669"/>
    <property type="project" value="TreeGrafter"/>
</dbReference>
<evidence type="ECO:0000256" key="7">
    <source>
        <dbReference type="ARBA" id="ARBA00022927"/>
    </source>
</evidence>
<evidence type="ECO:0000256" key="2">
    <source>
        <dbReference type="ARBA" id="ARBA00007683"/>
    </source>
</evidence>
<dbReference type="FunCoup" id="A0A316V7M2">
    <property type="interactions" value="610"/>
</dbReference>
<evidence type="ECO:0000256" key="11">
    <source>
        <dbReference type="SAM" id="MobiDB-lite"/>
    </source>
</evidence>
<feature type="region of interest" description="Disordered" evidence="11">
    <location>
        <begin position="345"/>
        <end position="415"/>
    </location>
</feature>
<evidence type="ECO:0000313" key="13">
    <source>
        <dbReference type="Proteomes" id="UP000245771"/>
    </source>
</evidence>
<keyword evidence="4" id="KW-0813">Transport</keyword>
<organism evidence="12 13">
    <name type="scientific">Meira miltonrushii</name>
    <dbReference type="NCBI Taxonomy" id="1280837"/>
    <lineage>
        <taxon>Eukaryota</taxon>
        <taxon>Fungi</taxon>
        <taxon>Dikarya</taxon>
        <taxon>Basidiomycota</taxon>
        <taxon>Ustilaginomycotina</taxon>
        <taxon>Exobasidiomycetes</taxon>
        <taxon>Exobasidiales</taxon>
        <taxon>Brachybasidiaceae</taxon>
        <taxon>Meira</taxon>
    </lineage>
</organism>
<dbReference type="GO" id="GO:0019776">
    <property type="term" value="F:Atg8-family ligase activity"/>
    <property type="evidence" value="ECO:0007669"/>
    <property type="project" value="TreeGrafter"/>
</dbReference>
<keyword evidence="6" id="KW-0833">Ubl conjugation pathway</keyword>
<comment type="subcellular location">
    <subcellularLocation>
        <location evidence="1">Cytoplasm</location>
    </subcellularLocation>
</comment>
<evidence type="ECO:0000256" key="6">
    <source>
        <dbReference type="ARBA" id="ARBA00022786"/>
    </source>
</evidence>
<dbReference type="PANTHER" id="PTHR12866:SF2">
    <property type="entry name" value="UBIQUITIN-LIKE-CONJUGATING ENZYME ATG3"/>
    <property type="match status" value="1"/>
</dbReference>
<evidence type="ECO:0000256" key="3">
    <source>
        <dbReference type="ARBA" id="ARBA00018067"/>
    </source>
</evidence>
<keyword evidence="5" id="KW-0963">Cytoplasm</keyword>
<dbReference type="AlphaFoldDB" id="A0A316V7M2"/>
<accession>A0A316V7M2</accession>
<dbReference type="EMBL" id="KZ819604">
    <property type="protein sequence ID" value="PWN33619.1"/>
    <property type="molecule type" value="Genomic_DNA"/>
</dbReference>
<evidence type="ECO:0000256" key="9">
    <source>
        <dbReference type="ARBA" id="ARBA00032144"/>
    </source>
</evidence>
<reference evidence="12 13" key="1">
    <citation type="journal article" date="2018" name="Mol. Biol. Evol.">
        <title>Broad Genomic Sampling Reveals a Smut Pathogenic Ancestry of the Fungal Clade Ustilaginomycotina.</title>
        <authorList>
            <person name="Kijpornyongpan T."/>
            <person name="Mondo S.J."/>
            <person name="Barry K."/>
            <person name="Sandor L."/>
            <person name="Lee J."/>
            <person name="Lipzen A."/>
            <person name="Pangilinan J."/>
            <person name="LaButti K."/>
            <person name="Hainaut M."/>
            <person name="Henrissat B."/>
            <person name="Grigoriev I.V."/>
            <person name="Spatafora J.W."/>
            <person name="Aime M.C."/>
        </authorList>
    </citation>
    <scope>NUCLEOTIDE SEQUENCE [LARGE SCALE GENOMIC DNA]</scope>
    <source>
        <strain evidence="12 13">MCA 3882</strain>
    </source>
</reference>
<evidence type="ECO:0000256" key="8">
    <source>
        <dbReference type="ARBA" id="ARBA00023006"/>
    </source>
</evidence>
<feature type="compositionally biased region" description="Polar residues" evidence="11">
    <location>
        <begin position="93"/>
        <end position="104"/>
    </location>
</feature>
<evidence type="ECO:0000256" key="10">
    <source>
        <dbReference type="ARBA" id="ARBA00033139"/>
    </source>
</evidence>
<dbReference type="GO" id="GO:0000422">
    <property type="term" value="P:autophagy of mitochondrion"/>
    <property type="evidence" value="ECO:0007669"/>
    <property type="project" value="TreeGrafter"/>
</dbReference>
<dbReference type="GO" id="GO:0000045">
    <property type="term" value="P:autophagosome assembly"/>
    <property type="evidence" value="ECO:0007669"/>
    <property type="project" value="TreeGrafter"/>
</dbReference>
<evidence type="ECO:0000256" key="1">
    <source>
        <dbReference type="ARBA" id="ARBA00004496"/>
    </source>
</evidence>
<evidence type="ECO:0000256" key="4">
    <source>
        <dbReference type="ARBA" id="ARBA00022448"/>
    </source>
</evidence>
<dbReference type="Pfam" id="PF03987">
    <property type="entry name" value="Autophagy_act_C"/>
    <property type="match status" value="1"/>
</dbReference>
<dbReference type="InParanoid" id="A0A316V7M2"/>
<dbReference type="GO" id="GO:0061723">
    <property type="term" value="P:glycophagy"/>
    <property type="evidence" value="ECO:0007669"/>
    <property type="project" value="TreeGrafter"/>
</dbReference>
<dbReference type="Proteomes" id="UP000245771">
    <property type="component" value="Unassembled WGS sequence"/>
</dbReference>
<keyword evidence="13" id="KW-1185">Reference proteome</keyword>
<dbReference type="GO" id="GO:0005829">
    <property type="term" value="C:cytosol"/>
    <property type="evidence" value="ECO:0007669"/>
    <property type="project" value="TreeGrafter"/>
</dbReference>
<dbReference type="GeneID" id="37021704"/>
<dbReference type="RefSeq" id="XP_025353921.1">
    <property type="nucleotide sequence ID" value="XM_025499923.1"/>
</dbReference>
<dbReference type="GO" id="GO:0000407">
    <property type="term" value="C:phagophore assembly site"/>
    <property type="evidence" value="ECO:0007669"/>
    <property type="project" value="TreeGrafter"/>
</dbReference>
<keyword evidence="8" id="KW-0072">Autophagy</keyword>
<keyword evidence="7" id="KW-0653">Protein transport</keyword>
<dbReference type="PANTHER" id="PTHR12866">
    <property type="entry name" value="UBIQUITIN-LIKE-CONJUGATING ENZYME ATG3"/>
    <property type="match status" value="1"/>
</dbReference>
<sequence>MNTIQTHFWAVRDYLAPVLRESKFKEHGRITPEEFVAAGDFLTYKFPTWTWSSASSSDAKYTRDFLPSDKQYLISRGVPCLRRVSQMEKAALGSSSKTGQSNSGETDERLLNFGEGHDGDEVAGKGTEDDWLATHLDDDPSHTAVAGDIADIPDSEPPMASLTPGEEDELASRVAGTHLAGSQGGIIGAGKGDDDVNTGTEIGDIPDMDDEDDELGGLGEGVVEADDPATANVHRGTTSQQGTASAAGGQTVSKLISVRTYDCLITYDKYYQTPRMWLVGYNESGQPLKPAEIFEDVSSDYAQKTVTVEPFPHGNLSTASIHPCKHASVMKKVIERMNASVIEEQKKASNSASGDSATKKKKGWGLGGAMKKISGSKESAGGSGTPESGVQTPSASTGNTESPANTAGGDEEGQTTEVEGLRVDQYLLIFLKFMASIVPAIEIDATQAV</sequence>
<feature type="region of interest" description="Disordered" evidence="11">
    <location>
        <begin position="89"/>
        <end position="170"/>
    </location>
</feature>
<evidence type="ECO:0000256" key="5">
    <source>
        <dbReference type="ARBA" id="ARBA00022490"/>
    </source>
</evidence>
<gene>
    <name evidence="12" type="ORF">FA14DRAFT_164981</name>
</gene>
<feature type="compositionally biased region" description="Polar residues" evidence="11">
    <location>
        <begin position="385"/>
        <end position="405"/>
    </location>
</feature>
<dbReference type="InterPro" id="IPR007135">
    <property type="entry name" value="Atg3/Atg10"/>
</dbReference>
<name>A0A316V7M2_9BASI</name>
<comment type="similarity">
    <text evidence="2">Belongs to the ATG3 family.</text>
</comment>
<proteinExistence type="inferred from homology"/>
<protein>
    <recommendedName>
        <fullName evidence="3">Autophagy-related protein 3</fullName>
    </recommendedName>
    <alternativeName>
        <fullName evidence="9 10">Autophagy-related E2-like conjugation enzyme ATG3</fullName>
    </alternativeName>
</protein>
<dbReference type="GO" id="GO:0015031">
    <property type="term" value="P:protein transport"/>
    <property type="evidence" value="ECO:0007669"/>
    <property type="project" value="UniProtKB-KW"/>
</dbReference>